<dbReference type="EMBL" id="MU266667">
    <property type="protein sequence ID" value="KAH7919365.1"/>
    <property type="molecule type" value="Genomic_DNA"/>
</dbReference>
<sequence>MPRRTSSRALAASSSTPQDSYAVLGLSANTTSPDVLELRRQWKWAAFSQFFFTFNSLFAMNTVTLTDIENDLAHSTSLVLPRVMQRMLQTLTQDRKISIDNWQTALRKQYFKRDPGANPIGPIEQLAHATIPESSRASTAPRDLSTAPSAGPRQDENFAVPKDAPSDGFESSAANNDLARDDSTHSSAKLEAAGVLAEEAEQRDEPEKSLDWLDLPMLAKLDSLHILQEWQFQNPHRLRTLMKDDDESAQWRIEPIGYDAKRNAYWLIGADRLWIQREIPRPNLKRKRNPGDQLSKGTGKKNQGKAAKAQQKKRRRVEAEPNVTSSNRTTRRTVPVDSSPTGGRSGRAAKARANQKLDAQAKDLAAFQKQMAGSRSTRAAKGGPNPSSPKKPAGIRLSARLRGTVVEDEWQEIPEEWLGEGPAAEKSNADADIDSSPTGTKTLKTGLESDVESISDLTELSEDSDSKAMEDLGDAEGDEDHEVTPQEQSDLPPDSADLEDEPHQVLPDGFIEWETICVTLEEWEGIAERFEKATHYAEKALYKTLAHGIVPIITAELREVERKRRAEDAVVHRKRSSRIAMKESEKEEERLMMKQRAEEEEKLSRARRLEARLKKEEADRQRRETAREQRRREREQKVLEESQANASPSPASEAHGPAPVLLNHPLSQHPTSSSSRTLPNGSGSGSRTPVEDWELDCEICHRRGTNQDDGTPIMCCGICSKWQHIICHDRQDYHAGRPKRNWDAEEFVCQRCRPTQSGPQSNGGPPVIPLQFSPVNQKPPPYNGVLSQPYHTNPQSSSQGYGNVYYNQAANNGRYSYEHQSSDLRTSVAPPHPSQSHGQQPHSPVTFAHYQPQQGGFSTSRPTYAAQESVRLPLQQFSHAPSPQPSQGPEMAQYTAPFQVTFHPTIPQSAHDKWSNPAAYPRNDSPYTMNGNPSAPQSYAQNPYYATHPSVAPHVQNSHLRGSGQHMGQYPSYQYNAYQHTR</sequence>
<gene>
    <name evidence="1" type="ORF">BV22DRAFT_1023125</name>
</gene>
<evidence type="ECO:0000313" key="2">
    <source>
        <dbReference type="Proteomes" id="UP000790709"/>
    </source>
</evidence>
<accession>A0ACB8B0S4</accession>
<comment type="caution">
    <text evidence="1">The sequence shown here is derived from an EMBL/GenBank/DDBJ whole genome shotgun (WGS) entry which is preliminary data.</text>
</comment>
<organism evidence="1 2">
    <name type="scientific">Leucogyrophana mollusca</name>
    <dbReference type="NCBI Taxonomy" id="85980"/>
    <lineage>
        <taxon>Eukaryota</taxon>
        <taxon>Fungi</taxon>
        <taxon>Dikarya</taxon>
        <taxon>Basidiomycota</taxon>
        <taxon>Agaricomycotina</taxon>
        <taxon>Agaricomycetes</taxon>
        <taxon>Agaricomycetidae</taxon>
        <taxon>Boletales</taxon>
        <taxon>Boletales incertae sedis</taxon>
        <taxon>Leucogyrophana</taxon>
    </lineage>
</organism>
<protein>
    <submittedName>
        <fullName evidence="1">Uncharacterized protein</fullName>
    </submittedName>
</protein>
<keyword evidence="2" id="KW-1185">Reference proteome</keyword>
<proteinExistence type="predicted"/>
<evidence type="ECO:0000313" key="1">
    <source>
        <dbReference type="EMBL" id="KAH7919365.1"/>
    </source>
</evidence>
<reference evidence="1" key="1">
    <citation type="journal article" date="2021" name="New Phytol.">
        <title>Evolutionary innovations through gain and loss of genes in the ectomycorrhizal Boletales.</title>
        <authorList>
            <person name="Wu G."/>
            <person name="Miyauchi S."/>
            <person name="Morin E."/>
            <person name="Kuo A."/>
            <person name="Drula E."/>
            <person name="Varga T."/>
            <person name="Kohler A."/>
            <person name="Feng B."/>
            <person name="Cao Y."/>
            <person name="Lipzen A."/>
            <person name="Daum C."/>
            <person name="Hundley H."/>
            <person name="Pangilinan J."/>
            <person name="Johnson J."/>
            <person name="Barry K."/>
            <person name="LaButti K."/>
            <person name="Ng V."/>
            <person name="Ahrendt S."/>
            <person name="Min B."/>
            <person name="Choi I.G."/>
            <person name="Park H."/>
            <person name="Plett J.M."/>
            <person name="Magnuson J."/>
            <person name="Spatafora J.W."/>
            <person name="Nagy L.G."/>
            <person name="Henrissat B."/>
            <person name="Grigoriev I.V."/>
            <person name="Yang Z.L."/>
            <person name="Xu J."/>
            <person name="Martin F.M."/>
        </authorList>
    </citation>
    <scope>NUCLEOTIDE SEQUENCE</scope>
    <source>
        <strain evidence="1">KUC20120723A-06</strain>
    </source>
</reference>
<name>A0ACB8B0S4_9AGAM</name>
<dbReference type="Proteomes" id="UP000790709">
    <property type="component" value="Unassembled WGS sequence"/>
</dbReference>